<dbReference type="GO" id="GO:0019450">
    <property type="term" value="P:L-cysteine catabolic process to pyruvate"/>
    <property type="evidence" value="ECO:0007669"/>
    <property type="project" value="TreeGrafter"/>
</dbReference>
<keyword evidence="3 6" id="KW-0663">Pyridoxal phosphate</keyword>
<dbReference type="GO" id="GO:0047804">
    <property type="term" value="F:cysteine-S-conjugate beta-lyase activity"/>
    <property type="evidence" value="ECO:0007669"/>
    <property type="project" value="InterPro"/>
</dbReference>
<dbReference type="GO" id="GO:0030170">
    <property type="term" value="F:pyridoxal phosphate binding"/>
    <property type="evidence" value="ECO:0007669"/>
    <property type="project" value="InterPro"/>
</dbReference>
<dbReference type="PANTHER" id="PTHR43500:SF1">
    <property type="entry name" value="CYSTATHIONINE BETA-LYASE-RELATED"/>
    <property type="match status" value="1"/>
</dbReference>
<dbReference type="AlphaFoldDB" id="F1YQQ1"/>
<evidence type="ECO:0000313" key="9">
    <source>
        <dbReference type="EMBL" id="EGE48936.1"/>
    </source>
</evidence>
<organism evidence="9 10">
    <name type="scientific">Acetobacter pomorum DM001</name>
    <dbReference type="NCBI Taxonomy" id="945681"/>
    <lineage>
        <taxon>Bacteria</taxon>
        <taxon>Pseudomonadati</taxon>
        <taxon>Pseudomonadota</taxon>
        <taxon>Alphaproteobacteria</taxon>
        <taxon>Acetobacterales</taxon>
        <taxon>Acetobacteraceae</taxon>
        <taxon>Acetobacter</taxon>
    </lineage>
</organism>
<dbReference type="Gene3D" id="3.90.1150.10">
    <property type="entry name" value="Aspartate Aminotransferase, domain 1"/>
    <property type="match status" value="1"/>
</dbReference>
<keyword evidence="4 9" id="KW-0456">Lyase</keyword>
<dbReference type="PANTHER" id="PTHR43500">
    <property type="entry name" value="CYSTATHIONINE BETA-LYASE-RELATED"/>
    <property type="match status" value="1"/>
</dbReference>
<accession>F1YQQ1</accession>
<dbReference type="EMBL" id="AEUP01000004">
    <property type="protein sequence ID" value="EGE48936.1"/>
    <property type="molecule type" value="Genomic_DNA"/>
</dbReference>
<evidence type="ECO:0000256" key="1">
    <source>
        <dbReference type="ARBA" id="ARBA00001933"/>
    </source>
</evidence>
<dbReference type="GO" id="GO:0019346">
    <property type="term" value="P:transsulfuration"/>
    <property type="evidence" value="ECO:0007669"/>
    <property type="project" value="InterPro"/>
</dbReference>
<feature type="modified residue" description="N6-(pyridoxal phosphate)lysine" evidence="6">
    <location>
        <position position="235"/>
    </location>
</feature>
<dbReference type="SUPFAM" id="SSF53383">
    <property type="entry name" value="PLP-dependent transferases"/>
    <property type="match status" value="1"/>
</dbReference>
<dbReference type="InterPro" id="IPR015421">
    <property type="entry name" value="PyrdxlP-dep_Trfase_major"/>
</dbReference>
<evidence type="ECO:0000256" key="2">
    <source>
        <dbReference type="ARBA" id="ARBA00009077"/>
    </source>
</evidence>
<comment type="cofactor">
    <cofactor evidence="1 7">
        <name>pyridoxal 5'-phosphate</name>
        <dbReference type="ChEBI" id="CHEBI:597326"/>
    </cofactor>
</comment>
<dbReference type="PIRSF" id="PIRSF001434">
    <property type="entry name" value="CGS"/>
    <property type="match status" value="1"/>
</dbReference>
<dbReference type="InterPro" id="IPR015424">
    <property type="entry name" value="PyrdxlP-dep_Trfase"/>
</dbReference>
<evidence type="ECO:0000313" key="10">
    <source>
        <dbReference type="Proteomes" id="UP000018454"/>
    </source>
</evidence>
<feature type="region of interest" description="Disordered" evidence="8">
    <location>
        <begin position="1"/>
        <end position="22"/>
    </location>
</feature>
<comment type="similarity">
    <text evidence="2 7">Belongs to the trans-sulfuration enzymes family.</text>
</comment>
<dbReference type="Gene3D" id="3.40.640.10">
    <property type="entry name" value="Type I PLP-dependent aspartate aminotransferase-like (Major domain)"/>
    <property type="match status" value="1"/>
</dbReference>
<protein>
    <submittedName>
        <fullName evidence="9">Putative cystathionine beta-lyase</fullName>
    </submittedName>
</protein>
<proteinExistence type="inferred from homology"/>
<gene>
    <name evidence="9" type="primary">metC</name>
    <name evidence="9" type="ORF">APO_0220</name>
</gene>
<reference evidence="9 10" key="1">
    <citation type="journal article" date="2011" name="Science">
        <title>Drosophila microbiome modulates host developmental and metabolic homeostasis via insulin signaling.</title>
        <authorList>
            <person name="Shin S.C."/>
            <person name="Kim S.H."/>
            <person name="You H."/>
            <person name="Kim B."/>
            <person name="Kim A.C."/>
            <person name="Lee K.A."/>
            <person name="Yoon J.H."/>
            <person name="Ryu J.H."/>
            <person name="Lee W.J."/>
        </authorList>
    </citation>
    <scope>NUCLEOTIDE SEQUENCE [LARGE SCALE GENOMIC DNA]</scope>
    <source>
        <strain evidence="9 10">DM001</strain>
    </source>
</reference>
<dbReference type="InterPro" id="IPR000277">
    <property type="entry name" value="Cys/Met-Metab_PyrdxlP-dep_enz"/>
</dbReference>
<dbReference type="NCBIfam" id="TIGR01324">
    <property type="entry name" value="cysta_beta_ly_B"/>
    <property type="match status" value="1"/>
</dbReference>
<dbReference type="Pfam" id="PF01053">
    <property type="entry name" value="Cys_Met_Meta_PP"/>
    <property type="match status" value="1"/>
</dbReference>
<dbReference type="FunFam" id="3.40.640.10:FF:000046">
    <property type="entry name" value="Cystathionine gamma-lyase"/>
    <property type="match status" value="1"/>
</dbReference>
<name>F1YQQ1_9PROT</name>
<evidence type="ECO:0000256" key="5">
    <source>
        <dbReference type="ARBA" id="ARBA00047517"/>
    </source>
</evidence>
<comment type="caution">
    <text evidence="9">The sequence shown here is derived from an EMBL/GenBank/DDBJ whole genome shotgun (WGS) entry which is preliminary data.</text>
</comment>
<evidence type="ECO:0000256" key="4">
    <source>
        <dbReference type="ARBA" id="ARBA00023239"/>
    </source>
</evidence>
<dbReference type="InterPro" id="IPR006233">
    <property type="entry name" value="Cys_b_lyase_bac"/>
</dbReference>
<dbReference type="Proteomes" id="UP000018454">
    <property type="component" value="Unassembled WGS sequence"/>
</dbReference>
<evidence type="ECO:0000256" key="7">
    <source>
        <dbReference type="RuleBase" id="RU362118"/>
    </source>
</evidence>
<evidence type="ECO:0000256" key="3">
    <source>
        <dbReference type="ARBA" id="ARBA00022898"/>
    </source>
</evidence>
<evidence type="ECO:0000256" key="6">
    <source>
        <dbReference type="PIRSR" id="PIRSR001434-2"/>
    </source>
</evidence>
<comment type="catalytic activity">
    <reaction evidence="5">
        <text>L,L-cystathionine + H2O = L-homocysteine + pyruvate + NH4(+)</text>
        <dbReference type="Rhea" id="RHEA:13965"/>
        <dbReference type="ChEBI" id="CHEBI:15361"/>
        <dbReference type="ChEBI" id="CHEBI:15377"/>
        <dbReference type="ChEBI" id="CHEBI:28938"/>
        <dbReference type="ChEBI" id="CHEBI:58161"/>
        <dbReference type="ChEBI" id="CHEBI:58199"/>
    </reaction>
</comment>
<dbReference type="InterPro" id="IPR015422">
    <property type="entry name" value="PyrdxlP-dep_Trfase_small"/>
</dbReference>
<evidence type="ECO:0000256" key="8">
    <source>
        <dbReference type="SAM" id="MobiDB-lite"/>
    </source>
</evidence>
<sequence>MGRMGQLPQCARNSGTHSMTDENRVSAGWLKLASSLSHVARPQAAEAGTYVNLPLERGSTVVFPSLDAMQQTGRKRYEHVSIYGAMGSPTQHALEKAIATIEGGTDTQIVCSGLAACTTPLLAFLKAGDHCLLADNVYGPTRRFAENMLKRFGVEISYFPPCADAATITALMRPNTRVVFTESPGSHTFEVQDVAMLAEIAHAHGALLFFDNTWGFGIFAPFKHGVDVSIQALTKYPAGHSDVIAGAITVADTRLWHTLRDAAIQMGQVAGPDECWLTLRGLRTMGVRLAQQAKSALQIAKWLQTRPEVARVLHPALPECPGHTYWKRDFTGAGSLFGVVLKADYTAQDMQRMIDALNMYGIGASWGGYESLILPTTGGITRSSESPVQDGPAFRLQIGLESPDDLIADLEQGLQVLPGK</sequence>